<name>A0A1F4SVG1_UNCSA</name>
<evidence type="ECO:0000313" key="2">
    <source>
        <dbReference type="Proteomes" id="UP000178417"/>
    </source>
</evidence>
<dbReference type="STRING" id="1802579.A2310_08405"/>
<comment type="caution">
    <text evidence="1">The sequence shown here is derived from an EMBL/GenBank/DDBJ whole genome shotgun (WGS) entry which is preliminary data.</text>
</comment>
<gene>
    <name evidence="1" type="ORF">A2310_08405</name>
</gene>
<proteinExistence type="predicted"/>
<dbReference type="EMBL" id="MEUB01000009">
    <property type="protein sequence ID" value="OGC24416.1"/>
    <property type="molecule type" value="Genomic_DNA"/>
</dbReference>
<sequence>MDIIHTNERMRQQLADFFDVYSALTAQGKAAFQVQIGSVLAKSDERTRKIYAGMINAAENKLSIPETIESLKKELSLAKNNEFMF</sequence>
<reference evidence="1 2" key="1">
    <citation type="journal article" date="2016" name="Nat. Commun.">
        <title>Thousands of microbial genomes shed light on interconnected biogeochemical processes in an aquifer system.</title>
        <authorList>
            <person name="Anantharaman K."/>
            <person name="Brown C.T."/>
            <person name="Hug L.A."/>
            <person name="Sharon I."/>
            <person name="Castelle C.J."/>
            <person name="Probst A.J."/>
            <person name="Thomas B.C."/>
            <person name="Singh A."/>
            <person name="Wilkins M.J."/>
            <person name="Karaoz U."/>
            <person name="Brodie E.L."/>
            <person name="Williams K.H."/>
            <person name="Hubbard S.S."/>
            <person name="Banfield J.F."/>
        </authorList>
    </citation>
    <scope>NUCLEOTIDE SEQUENCE [LARGE SCALE GENOMIC DNA]</scope>
</reference>
<accession>A0A1F4SVG1</accession>
<dbReference type="AlphaFoldDB" id="A0A1F4SVG1"/>
<organism evidence="1 2">
    <name type="scientific">candidate division WOR-1 bacterium RIFOXYB2_FULL_37_13</name>
    <dbReference type="NCBI Taxonomy" id="1802579"/>
    <lineage>
        <taxon>Bacteria</taxon>
        <taxon>Bacillati</taxon>
        <taxon>Saganbacteria</taxon>
    </lineage>
</organism>
<evidence type="ECO:0000313" key="1">
    <source>
        <dbReference type="EMBL" id="OGC24416.1"/>
    </source>
</evidence>
<protein>
    <submittedName>
        <fullName evidence="1">Uncharacterized protein</fullName>
    </submittedName>
</protein>
<dbReference type="Proteomes" id="UP000178417">
    <property type="component" value="Unassembled WGS sequence"/>
</dbReference>